<name>A0A0D0CTM1_9AGAR</name>
<evidence type="ECO:0000313" key="6">
    <source>
        <dbReference type="EMBL" id="KIK62802.1"/>
    </source>
</evidence>
<evidence type="ECO:0000256" key="2">
    <source>
        <dbReference type="ARBA" id="ARBA00022857"/>
    </source>
</evidence>
<dbReference type="Pfam" id="PF00106">
    <property type="entry name" value="adh_short"/>
    <property type="match status" value="1"/>
</dbReference>
<keyword evidence="3" id="KW-0560">Oxidoreductase</keyword>
<reference evidence="6 7" key="1">
    <citation type="submission" date="2014-04" db="EMBL/GenBank/DDBJ databases">
        <title>Evolutionary Origins and Diversification of the Mycorrhizal Mutualists.</title>
        <authorList>
            <consortium name="DOE Joint Genome Institute"/>
            <consortium name="Mycorrhizal Genomics Consortium"/>
            <person name="Kohler A."/>
            <person name="Kuo A."/>
            <person name="Nagy L.G."/>
            <person name="Floudas D."/>
            <person name="Copeland A."/>
            <person name="Barry K.W."/>
            <person name="Cichocki N."/>
            <person name="Veneault-Fourrey C."/>
            <person name="LaButti K."/>
            <person name="Lindquist E.A."/>
            <person name="Lipzen A."/>
            <person name="Lundell T."/>
            <person name="Morin E."/>
            <person name="Murat C."/>
            <person name="Riley R."/>
            <person name="Ohm R."/>
            <person name="Sun H."/>
            <person name="Tunlid A."/>
            <person name="Henrissat B."/>
            <person name="Grigoriev I.V."/>
            <person name="Hibbett D.S."/>
            <person name="Martin F."/>
        </authorList>
    </citation>
    <scope>NUCLEOTIDE SEQUENCE [LARGE SCALE GENOMIC DNA]</scope>
    <source>
        <strain evidence="6 7">FD-317 M1</strain>
    </source>
</reference>
<evidence type="ECO:0000256" key="1">
    <source>
        <dbReference type="ARBA" id="ARBA00006484"/>
    </source>
</evidence>
<dbReference type="HOGENOM" id="CLU_010194_12_0_1"/>
<evidence type="ECO:0000256" key="4">
    <source>
        <dbReference type="RuleBase" id="RU000363"/>
    </source>
</evidence>
<evidence type="ECO:0008006" key="8">
    <source>
        <dbReference type="Google" id="ProtNLM"/>
    </source>
</evidence>
<proteinExistence type="inferred from homology"/>
<dbReference type="AlphaFoldDB" id="A0A0D0CTM1"/>
<dbReference type="InterPro" id="IPR002347">
    <property type="entry name" value="SDR_fam"/>
</dbReference>
<evidence type="ECO:0000256" key="3">
    <source>
        <dbReference type="ARBA" id="ARBA00023002"/>
    </source>
</evidence>
<gene>
    <name evidence="6" type="ORF">GYMLUDRAFT_990266</name>
</gene>
<organism evidence="6 7">
    <name type="scientific">Collybiopsis luxurians FD-317 M1</name>
    <dbReference type="NCBI Taxonomy" id="944289"/>
    <lineage>
        <taxon>Eukaryota</taxon>
        <taxon>Fungi</taxon>
        <taxon>Dikarya</taxon>
        <taxon>Basidiomycota</taxon>
        <taxon>Agaricomycotina</taxon>
        <taxon>Agaricomycetes</taxon>
        <taxon>Agaricomycetidae</taxon>
        <taxon>Agaricales</taxon>
        <taxon>Marasmiineae</taxon>
        <taxon>Omphalotaceae</taxon>
        <taxon>Collybiopsis</taxon>
        <taxon>Collybiopsis luxurians</taxon>
    </lineage>
</organism>
<dbReference type="GO" id="GO:0016491">
    <property type="term" value="F:oxidoreductase activity"/>
    <property type="evidence" value="ECO:0007669"/>
    <property type="project" value="UniProtKB-KW"/>
</dbReference>
<dbReference type="PRINTS" id="PR00081">
    <property type="entry name" value="GDHRDH"/>
</dbReference>
<evidence type="ECO:0000313" key="7">
    <source>
        <dbReference type="Proteomes" id="UP000053593"/>
    </source>
</evidence>
<keyword evidence="2" id="KW-0521">NADP</keyword>
<comment type="similarity">
    <text evidence="1 4">Belongs to the short-chain dehydrogenases/reductases (SDR) family.</text>
</comment>
<feature type="compositionally biased region" description="Basic and acidic residues" evidence="5">
    <location>
        <begin position="253"/>
        <end position="269"/>
    </location>
</feature>
<dbReference type="SUPFAM" id="SSF51735">
    <property type="entry name" value="NAD(P)-binding Rossmann-fold domains"/>
    <property type="match status" value="1"/>
</dbReference>
<dbReference type="Proteomes" id="UP000053593">
    <property type="component" value="Unassembled WGS sequence"/>
</dbReference>
<dbReference type="Gene3D" id="3.40.50.720">
    <property type="entry name" value="NAD(P)-binding Rossmann-like Domain"/>
    <property type="match status" value="1"/>
</dbReference>
<dbReference type="EMBL" id="KN834766">
    <property type="protein sequence ID" value="KIK62802.1"/>
    <property type="molecule type" value="Genomic_DNA"/>
</dbReference>
<dbReference type="OrthoDB" id="3819888at2759"/>
<dbReference type="PRINTS" id="PR00080">
    <property type="entry name" value="SDRFAMILY"/>
</dbReference>
<protein>
    <recommendedName>
        <fullName evidence="8">NAD(P)-binding protein</fullName>
    </recommendedName>
</protein>
<feature type="region of interest" description="Disordered" evidence="5">
    <location>
        <begin position="237"/>
        <end position="269"/>
    </location>
</feature>
<evidence type="ECO:0000256" key="5">
    <source>
        <dbReference type="SAM" id="MobiDB-lite"/>
    </source>
</evidence>
<keyword evidence="7" id="KW-1185">Reference proteome</keyword>
<accession>A0A0D0CTM1</accession>
<dbReference type="PANTHER" id="PTHR43618">
    <property type="entry name" value="7-ALPHA-HYDROXYSTEROID DEHYDROGENASE"/>
    <property type="match status" value="1"/>
</dbReference>
<dbReference type="PANTHER" id="PTHR43618:SF1">
    <property type="entry name" value="SHORT CHAIN DEHYDROGENASE_REDUCTASE"/>
    <property type="match status" value="1"/>
</dbReference>
<dbReference type="InterPro" id="IPR052178">
    <property type="entry name" value="Sec_Metab_Biosynth_SDR"/>
</dbReference>
<sequence>MSSNSTKTTNAKFAAQKLFDMTDWACVVTGGGTGIGLMIVQAFANNGARVYVTSRRKSVLDNTVEKWGHSLANSKGQLIAVECDITNKESIKNLVQEIERKGEKKVDVLVNNAGTNVEGSEIEKGDESAQELGKVLFGEDPEMWEQVYRTNVVGHFFITAAFSHLLAATSTIDPHRTGTVINNTSMSGITSTSQHRFSYNVSKGAAIHLTTLLSQELRREGVRVRVNSIAPGIFPSEMTVGDSDETNKSSIPESRELGEKKRIPAGRPGRDEDIAQAVLMLACNQYAYGQILSIDGGYVLEHA</sequence>
<dbReference type="InterPro" id="IPR036291">
    <property type="entry name" value="NAD(P)-bd_dom_sf"/>
</dbReference>